<comment type="caution">
    <text evidence="1">The sequence shown here is derived from an EMBL/GenBank/DDBJ whole genome shotgun (WGS) entry which is preliminary data.</text>
</comment>
<evidence type="ECO:0000313" key="1">
    <source>
        <dbReference type="EMBL" id="MDT3467901.1"/>
    </source>
</evidence>
<dbReference type="EMBL" id="JAVSKO010000003">
    <property type="protein sequence ID" value="MDT3467901.1"/>
    <property type="molecule type" value="Genomic_DNA"/>
</dbReference>
<sequence>MVAWLGVGVTAASAVAVFQLGRKANQLAETAKEVQQSEFSEARRLRKREADREEAVLLFFLASELTDIAVEIGTLHEFLTEDPSFSLESFVSEPDTGDKLASISWNLELPRITSVLGRLHAIGPEVGLRLARLAGDSQQIAQGIRDLADACENTDPDIDGSEVKDRIETHYNALVRLAARAFKDADDLDTRAAEIAREDSKTGGFLVWPGGA</sequence>
<evidence type="ECO:0000313" key="2">
    <source>
        <dbReference type="Proteomes" id="UP001251948"/>
    </source>
</evidence>
<organism evidence="1 2">
    <name type="scientific">Stenotrophomonas maltophilia</name>
    <name type="common">Pseudomonas maltophilia</name>
    <name type="synonym">Xanthomonas maltophilia</name>
    <dbReference type="NCBI Taxonomy" id="40324"/>
    <lineage>
        <taxon>Bacteria</taxon>
        <taxon>Pseudomonadati</taxon>
        <taxon>Pseudomonadota</taxon>
        <taxon>Gammaproteobacteria</taxon>
        <taxon>Lysobacterales</taxon>
        <taxon>Lysobacteraceae</taxon>
        <taxon>Stenotrophomonas</taxon>
        <taxon>Stenotrophomonas maltophilia group</taxon>
    </lineage>
</organism>
<dbReference type="RefSeq" id="WP_312561434.1">
    <property type="nucleotide sequence ID" value="NZ_JAVSKO010000003.1"/>
</dbReference>
<name>A0AAJ2J9Q4_STEMA</name>
<proteinExistence type="predicted"/>
<reference evidence="1" key="1">
    <citation type="submission" date="2023-07" db="EMBL/GenBank/DDBJ databases">
        <title>Comparative genomics of clinical Stenotrophomonas maltophilia isolates reveals regions of diversity which correlate with colonization and persistence in vivo.</title>
        <authorList>
            <person name="Mcdaniel M.S."/>
            <person name="Swords W.E."/>
            <person name="Sumpter N.A."/>
            <person name="Lindgren N.R."/>
            <person name="Billiot C.E."/>
        </authorList>
    </citation>
    <scope>NUCLEOTIDE SEQUENCE</scope>
    <source>
        <strain evidence="1">Ism4</strain>
    </source>
</reference>
<protein>
    <submittedName>
        <fullName evidence="1">Uncharacterized protein</fullName>
    </submittedName>
</protein>
<accession>A0AAJ2J9Q4</accession>
<dbReference type="AlphaFoldDB" id="A0AAJ2J9Q4"/>
<dbReference type="Proteomes" id="UP001251948">
    <property type="component" value="Unassembled WGS sequence"/>
</dbReference>
<gene>
    <name evidence="1" type="ORF">ROV92_07815</name>
</gene>